<evidence type="ECO:0000313" key="3">
    <source>
        <dbReference type="EMBL" id="CAE0487630.1"/>
    </source>
</evidence>
<accession>A0A7S3QMT5</accession>
<organism evidence="3">
    <name type="scientific">Dunaliella tertiolecta</name>
    <name type="common">Green alga</name>
    <dbReference type="NCBI Taxonomy" id="3047"/>
    <lineage>
        <taxon>Eukaryota</taxon>
        <taxon>Viridiplantae</taxon>
        <taxon>Chlorophyta</taxon>
        <taxon>core chlorophytes</taxon>
        <taxon>Chlorophyceae</taxon>
        <taxon>CS clade</taxon>
        <taxon>Chlamydomonadales</taxon>
        <taxon>Dunaliellaceae</taxon>
        <taxon>Dunaliella</taxon>
    </lineage>
</organism>
<feature type="domain" description="FAD-binding FR-type" evidence="2">
    <location>
        <begin position="58"/>
        <end position="187"/>
    </location>
</feature>
<dbReference type="PROSITE" id="PS51384">
    <property type="entry name" value="FAD_FR"/>
    <property type="match status" value="1"/>
</dbReference>
<sequence length="356" mass="37900">MQAHRLQHSCGSRAYFRGACSRRGLKLRASGNNDPLEYGASRPSKGHPHTSLMRDKDIHFTGCTVMSNEALNLDGSSRLLKLSIPDSPTILYGKKIQGVVGSERWIDSYTCPGQLVALKLPGRDISKRLYSIASTPYESRSESSSLAASLIEVVAERAVGEDDEALSNLGPGAELEVSQVIGRGFSSVLGSGMGILGALESGQPLLAIGMGLRGMVPCRALLSWVPVLAHATRAKVSCLYMTPSPQAAAFIPEWDAWREAGVYVQPMYIGSKGGDVDVDRLAAQGNGQHKELQESVLDAIETALFVREGGFNSLAGHPSTVVVCMAGLPGEVASALSKRLLAKGVSHDRQLFANVN</sequence>
<evidence type="ECO:0000256" key="1">
    <source>
        <dbReference type="SAM" id="MobiDB-lite"/>
    </source>
</evidence>
<dbReference type="AlphaFoldDB" id="A0A7S3QMT5"/>
<dbReference type="PANTHER" id="PTHR47215">
    <property type="match status" value="1"/>
</dbReference>
<gene>
    <name evidence="3" type="ORF">DTER00134_LOCUS2676</name>
</gene>
<feature type="region of interest" description="Disordered" evidence="1">
    <location>
        <begin position="31"/>
        <end position="52"/>
    </location>
</feature>
<proteinExistence type="predicted"/>
<dbReference type="GO" id="GO:0016491">
    <property type="term" value="F:oxidoreductase activity"/>
    <property type="evidence" value="ECO:0007669"/>
    <property type="project" value="InterPro"/>
</dbReference>
<evidence type="ECO:0000259" key="2">
    <source>
        <dbReference type="PROSITE" id="PS51384"/>
    </source>
</evidence>
<dbReference type="PANTHER" id="PTHR47215:SF1">
    <property type="entry name" value="F9L1.8 PROTEIN"/>
    <property type="match status" value="1"/>
</dbReference>
<reference evidence="3" key="1">
    <citation type="submission" date="2021-01" db="EMBL/GenBank/DDBJ databases">
        <authorList>
            <person name="Corre E."/>
            <person name="Pelletier E."/>
            <person name="Niang G."/>
            <person name="Scheremetjew M."/>
            <person name="Finn R."/>
            <person name="Kale V."/>
            <person name="Holt S."/>
            <person name="Cochrane G."/>
            <person name="Meng A."/>
            <person name="Brown T."/>
            <person name="Cohen L."/>
        </authorList>
    </citation>
    <scope>NUCLEOTIDE SEQUENCE</scope>
    <source>
        <strain evidence="3">CCMP1320</strain>
    </source>
</reference>
<name>A0A7S3QMT5_DUNTE</name>
<dbReference type="EMBL" id="HBIP01005386">
    <property type="protein sequence ID" value="CAE0487630.1"/>
    <property type="molecule type" value="Transcribed_RNA"/>
</dbReference>
<dbReference type="InterPro" id="IPR017927">
    <property type="entry name" value="FAD-bd_FR_type"/>
</dbReference>
<protein>
    <recommendedName>
        <fullName evidence="2">FAD-binding FR-type domain-containing protein</fullName>
    </recommendedName>
</protein>